<dbReference type="EMBL" id="AUPL01001770">
    <property type="protein sequence ID" value="ESL10497.1"/>
    <property type="molecule type" value="Genomic_DNA"/>
</dbReference>
<organism evidence="1 2">
    <name type="scientific">Trypanosoma rangeli SC58</name>
    <dbReference type="NCBI Taxonomy" id="429131"/>
    <lineage>
        <taxon>Eukaryota</taxon>
        <taxon>Discoba</taxon>
        <taxon>Euglenozoa</taxon>
        <taxon>Kinetoplastea</taxon>
        <taxon>Metakinetoplastina</taxon>
        <taxon>Trypanosomatida</taxon>
        <taxon>Trypanosomatidae</taxon>
        <taxon>Trypanosoma</taxon>
        <taxon>Herpetosoma</taxon>
    </lineage>
</organism>
<name>A0A061JB34_TRYRA</name>
<sequence>MRRLVKSHLLHGCWQVQRQRVVDKQAFFELYGRNPDVDDAGDSKTLGTPLSFSMVGDTLPVDTPPRWISVLNEFSAQLYAKPNETVHPSVVRKVLEALEASASLPHDRRSRCCQQRWESALCVWKRADRIDHCSAALVAAVLYYSGEYDRVIHHVEKRWLTASMHSINAKDVSHVFRLMSIYVLAASFGGRCVSRPMVGKMKGLTEKAWRMMREGKVTEVAREYKVFLWAADWYFSHTEDPSERSCIASTFIPLTSEKLRPYLFTTESLSLDAVTRRLLPAMLLRAGMECATKGDKENLLALFTECKQNELSHDGFRLFQLSTRLGDMISLTPNINARVLSEVVGFCGTALNIDSLKRIGSTQRCRSAVLQVLSCMEGPDAYFAARHVLFHQGAAAALAFQEAYGDIFSGDSKLMWQAALQSMKDSIAQGDMKWHESLPTVLRLLSDAGKTSTFFQLLKEGYSEGEGASLMTASALGQAARRSGQWWHSSDVLDMIISCDPPRTHADDLFLEDACLQTLYALRDAKRWKEALAFYTSLAPVMPKAAHGVLCSVVCGMPVSAPWEEALAAVQSFGDVSEKFLTTLLCARDPARVNASDPKTAHSWRYMLQSYAEGGHWRHALECVQGRKEVGLDAWISVLRSAQRSPLGDLSRDFFERLPQSVWGHKSLLRLTILIAEGHGYLNELHKALEKHTENTIATEYDALVRFLMRGCAPPATMTFTDEYVIHRLLMSPASAAKLIYLTVTWTNSTREMLHGIYRCNMKAFVEGHYKVHASCIPKKSLRIPQGTFMLNVIPPHATLSRNDTLVSVLKDVNVVVAYKPTGAETHGYARLVAQQIQLGLMHYSAYILNPSSCGLILLLSSEIPTKAVHLRMTLLARVFPMNSTSLPLLSTEFYAAYAMSVLFGPFSDGGVVIKATCHSDPDGLLAGSFYRLKESLASEGWGISLQENGTCGSGDRNEFVCLTELVLSIRHAGLDAEPMYFSASIPSSCMSQLSPEGAHLFDKLH</sequence>
<evidence type="ECO:0000313" key="1">
    <source>
        <dbReference type="EMBL" id="ESL10497.1"/>
    </source>
</evidence>
<protein>
    <submittedName>
        <fullName evidence="1">Uncharacterized protein</fullName>
    </submittedName>
</protein>
<proteinExistence type="predicted"/>
<reference evidence="1 2" key="1">
    <citation type="submission" date="2013-07" db="EMBL/GenBank/DDBJ databases">
        <authorList>
            <person name="Stoco P.H."/>
            <person name="Wagner G."/>
            <person name="Gerber A."/>
            <person name="Zaha A."/>
            <person name="Thompson C."/>
            <person name="Bartholomeu D.C."/>
            <person name="Luckemeyer D.D."/>
            <person name="Bahia D."/>
            <person name="Loreto E."/>
            <person name="Prestes E.B."/>
            <person name="Lima F.M."/>
            <person name="Rodrigues-Luiz G."/>
            <person name="Vallejo G.A."/>
            <person name="Filho J.F."/>
            <person name="Monteiro K.M."/>
            <person name="Tyler K.M."/>
            <person name="de Almeida L.G."/>
            <person name="Ortiz M.F."/>
            <person name="Siervo M.A."/>
            <person name="de Moraes M.H."/>
            <person name="Cunha O.L."/>
            <person name="Mendonca-Neto R."/>
            <person name="Silva R."/>
            <person name="Teixeira S.M."/>
            <person name="Murta S.M."/>
            <person name="Sincero T.C."/>
            <person name="Mendes T.A."/>
            <person name="Urmenyi T.P."/>
            <person name="Silva V.G."/>
            <person name="da Rocha W.D."/>
            <person name="Andersson B."/>
            <person name="Romanha A.J."/>
            <person name="Steindel M."/>
            <person name="de Vasconcelos A.T."/>
            <person name="Grisard E.C."/>
        </authorList>
    </citation>
    <scope>NUCLEOTIDE SEQUENCE [LARGE SCALE GENOMIC DNA]</scope>
    <source>
        <strain evidence="1 2">SC58</strain>
    </source>
</reference>
<dbReference type="VEuPathDB" id="TriTrypDB:TRSC58_01770"/>
<accession>A0A061JB34</accession>
<dbReference type="OrthoDB" id="245090at2759"/>
<gene>
    <name evidence="1" type="ORF">TRSC58_01770</name>
</gene>
<dbReference type="Proteomes" id="UP000031737">
    <property type="component" value="Unassembled WGS sequence"/>
</dbReference>
<dbReference type="AlphaFoldDB" id="A0A061JB34"/>
<evidence type="ECO:0000313" key="2">
    <source>
        <dbReference type="Proteomes" id="UP000031737"/>
    </source>
</evidence>
<keyword evidence="2" id="KW-1185">Reference proteome</keyword>
<comment type="caution">
    <text evidence="1">The sequence shown here is derived from an EMBL/GenBank/DDBJ whole genome shotgun (WGS) entry which is preliminary data.</text>
</comment>